<evidence type="ECO:0000313" key="2">
    <source>
        <dbReference type="EMBL" id="AEV29544.1"/>
    </source>
</evidence>
<dbReference type="HOGENOM" id="CLU_036604_13_1_12"/>
<keyword evidence="3" id="KW-1185">Reference proteome</keyword>
<dbReference type="InterPro" id="IPR049874">
    <property type="entry name" value="ROK_cs"/>
</dbReference>
<dbReference type="OrthoDB" id="358648at2"/>
<dbReference type="eggNOG" id="COG1940">
    <property type="taxonomic scope" value="Bacteria"/>
</dbReference>
<dbReference type="Pfam" id="PF00480">
    <property type="entry name" value="ROK"/>
    <property type="match status" value="1"/>
</dbReference>
<dbReference type="InterPro" id="IPR043129">
    <property type="entry name" value="ATPase_NBD"/>
</dbReference>
<proteinExistence type="inferred from homology"/>
<dbReference type="Gene3D" id="1.10.10.10">
    <property type="entry name" value="Winged helix-like DNA-binding domain superfamily/Winged helix DNA-binding domain"/>
    <property type="match status" value="1"/>
</dbReference>
<dbReference type="Gene3D" id="3.30.420.40">
    <property type="match status" value="2"/>
</dbReference>
<reference evidence="2 3" key="1">
    <citation type="submission" date="2011-11" db="EMBL/GenBank/DDBJ databases">
        <title>Complete sequence of Spirochaeta sp. grapes.</title>
        <authorList>
            <consortium name="US DOE Joint Genome Institute"/>
            <person name="Lucas S."/>
            <person name="Han J."/>
            <person name="Lapidus A."/>
            <person name="Cheng J.-F."/>
            <person name="Goodwin L."/>
            <person name="Pitluck S."/>
            <person name="Peters L."/>
            <person name="Ovchinnikova G."/>
            <person name="Munk A.C."/>
            <person name="Detter J.C."/>
            <person name="Han C."/>
            <person name="Tapia R."/>
            <person name="Land M."/>
            <person name="Hauser L."/>
            <person name="Kyrpides N."/>
            <person name="Ivanova N."/>
            <person name="Pagani I."/>
            <person name="Ritalahtilisa K."/>
            <person name="Loeffler F."/>
            <person name="Woyke T."/>
        </authorList>
    </citation>
    <scope>NUCLEOTIDE SEQUENCE [LARGE SCALE GENOMIC DNA]</scope>
    <source>
        <strain evidence="3">ATCC BAA-1885 / DSM 22778 / Grapes</strain>
    </source>
</reference>
<sequence>MYANKGKNLEDIQAINRYLVIKHLLDGKISSRIELAQKCNLNQATITNIINDFIGWGLVEETGSISKGVGRPVKGIRLCNEKYWTISVRLSRKYVKIAIIDFNGKIESIDSFDIKSKTEMCITIEAIISHIRNVVEKNPEKKFVGIGIAMPGPWMKQQQKLAYFTGFYKWQDIDIGKTIEEALKMTVFVEQDANAALMAEPEFQQWTLTNQLILLVMVGQGIGAGIFTDGEILRGNLGIAGEIGHMSIDYKGIPCECGNVGCLERYASTSAVLEKIQLKANEFNTVLHENSTWAEVIEAYKINDTLAVEEINNSANYIGFALSSLSNVLNPAVIIIGDEMAESGQKFLDAIKNSFNKRVTSIVRDNTKIQLSNVSDNPFLRGISRVVIEGCIKNPIILMK</sequence>
<gene>
    <name evidence="2" type="ordered locus">SpiGrapes_1746</name>
</gene>
<dbReference type="InterPro" id="IPR036388">
    <property type="entry name" value="WH-like_DNA-bd_sf"/>
</dbReference>
<dbReference type="InterPro" id="IPR036390">
    <property type="entry name" value="WH_DNA-bd_sf"/>
</dbReference>
<evidence type="ECO:0000256" key="1">
    <source>
        <dbReference type="ARBA" id="ARBA00006479"/>
    </source>
</evidence>
<dbReference type="EMBL" id="CP003155">
    <property type="protein sequence ID" value="AEV29544.1"/>
    <property type="molecule type" value="Genomic_DNA"/>
</dbReference>
<dbReference type="Proteomes" id="UP000005632">
    <property type="component" value="Chromosome"/>
</dbReference>
<dbReference type="KEGG" id="sgp:SpiGrapes_1746"/>
<dbReference type="PROSITE" id="PS01125">
    <property type="entry name" value="ROK"/>
    <property type="match status" value="1"/>
</dbReference>
<dbReference type="RefSeq" id="WP_014270387.1">
    <property type="nucleotide sequence ID" value="NC_016633.1"/>
</dbReference>
<keyword evidence="2" id="KW-0808">Transferase</keyword>
<evidence type="ECO:0000313" key="3">
    <source>
        <dbReference type="Proteomes" id="UP000005632"/>
    </source>
</evidence>
<keyword evidence="2" id="KW-0418">Kinase</keyword>
<dbReference type="InterPro" id="IPR000600">
    <property type="entry name" value="ROK"/>
</dbReference>
<dbReference type="SUPFAM" id="SSF53067">
    <property type="entry name" value="Actin-like ATPase domain"/>
    <property type="match status" value="1"/>
</dbReference>
<dbReference type="STRING" id="158190.SpiGrapes_1746"/>
<dbReference type="GO" id="GO:0016301">
    <property type="term" value="F:kinase activity"/>
    <property type="evidence" value="ECO:0007669"/>
    <property type="project" value="UniProtKB-KW"/>
</dbReference>
<dbReference type="SUPFAM" id="SSF46785">
    <property type="entry name" value="Winged helix' DNA-binding domain"/>
    <property type="match status" value="1"/>
</dbReference>
<dbReference type="AlphaFoldDB" id="G8QXI1"/>
<dbReference type="PANTHER" id="PTHR18964">
    <property type="entry name" value="ROK (REPRESSOR, ORF, KINASE) FAMILY"/>
    <property type="match status" value="1"/>
</dbReference>
<dbReference type="PANTHER" id="PTHR18964:SF110">
    <property type="entry name" value="TRANSCRIPTIONAL REGULATOR, XYLR-RELATED"/>
    <property type="match status" value="1"/>
</dbReference>
<name>G8QXI1_SPHPG</name>
<comment type="similarity">
    <text evidence="1">Belongs to the ROK (NagC/XylR) family.</text>
</comment>
<protein>
    <submittedName>
        <fullName evidence="2">Transcriptional regulator/sugar kinase</fullName>
    </submittedName>
</protein>
<organism evidence="2 3">
    <name type="scientific">Sphaerochaeta pleomorpha (strain ATCC BAA-1885 / DSM 22778 / Grapes)</name>
    <dbReference type="NCBI Taxonomy" id="158190"/>
    <lineage>
        <taxon>Bacteria</taxon>
        <taxon>Pseudomonadati</taxon>
        <taxon>Spirochaetota</taxon>
        <taxon>Spirochaetia</taxon>
        <taxon>Spirochaetales</taxon>
        <taxon>Sphaerochaetaceae</taxon>
        <taxon>Sphaerochaeta</taxon>
    </lineage>
</organism>
<accession>G8QXI1</accession>